<evidence type="ECO:0000313" key="2">
    <source>
        <dbReference type="EMBL" id="GAA4956046.1"/>
    </source>
</evidence>
<proteinExistence type="predicted"/>
<dbReference type="EMBL" id="BAABHS010000005">
    <property type="protein sequence ID" value="GAA4956046.1"/>
    <property type="molecule type" value="Genomic_DNA"/>
</dbReference>
<accession>A0ABP9GXC6</accession>
<protein>
    <recommendedName>
        <fullName evidence="4">Hemerythrin HHE cation binding domain-containing protein</fullName>
    </recommendedName>
</protein>
<gene>
    <name evidence="2" type="ORF">GCM10023205_17610</name>
</gene>
<dbReference type="Gene3D" id="1.20.120.520">
    <property type="entry name" value="nmb1532 protein domain like"/>
    <property type="match status" value="1"/>
</dbReference>
<dbReference type="Proteomes" id="UP001500466">
    <property type="component" value="Unassembled WGS sequence"/>
</dbReference>
<evidence type="ECO:0000313" key="3">
    <source>
        <dbReference type="Proteomes" id="UP001500466"/>
    </source>
</evidence>
<evidence type="ECO:0000256" key="1">
    <source>
        <dbReference type="SAM" id="MobiDB-lite"/>
    </source>
</evidence>
<feature type="compositionally biased region" description="Pro residues" evidence="1">
    <location>
        <begin position="1"/>
        <end position="16"/>
    </location>
</feature>
<organism evidence="2 3">
    <name type="scientific">Yinghuangia aomiensis</name>
    <dbReference type="NCBI Taxonomy" id="676205"/>
    <lineage>
        <taxon>Bacteria</taxon>
        <taxon>Bacillati</taxon>
        <taxon>Actinomycetota</taxon>
        <taxon>Actinomycetes</taxon>
        <taxon>Kitasatosporales</taxon>
        <taxon>Streptomycetaceae</taxon>
        <taxon>Yinghuangia</taxon>
    </lineage>
</organism>
<feature type="region of interest" description="Disordered" evidence="1">
    <location>
        <begin position="1"/>
        <end position="21"/>
    </location>
</feature>
<evidence type="ECO:0008006" key="4">
    <source>
        <dbReference type="Google" id="ProtNLM"/>
    </source>
</evidence>
<name>A0ABP9GXC6_9ACTN</name>
<comment type="caution">
    <text evidence="2">The sequence shown here is derived from an EMBL/GenBank/DDBJ whole genome shotgun (WGS) entry which is preliminary data.</text>
</comment>
<reference evidence="3" key="1">
    <citation type="journal article" date="2019" name="Int. J. Syst. Evol. Microbiol.">
        <title>The Global Catalogue of Microorganisms (GCM) 10K type strain sequencing project: providing services to taxonomists for standard genome sequencing and annotation.</title>
        <authorList>
            <consortium name="The Broad Institute Genomics Platform"/>
            <consortium name="The Broad Institute Genome Sequencing Center for Infectious Disease"/>
            <person name="Wu L."/>
            <person name="Ma J."/>
        </authorList>
    </citation>
    <scope>NUCLEOTIDE SEQUENCE [LARGE SCALE GENOMIC DNA]</scope>
    <source>
        <strain evidence="3">JCM 17986</strain>
    </source>
</reference>
<sequence>MHSTPPRPPLPRPSLPRHPTRDGRVDLLLVDAVHDALRRDTRRLLVWSRSCFPVTTPAWTDFQERLRTHLAAERTTLWPVLRRRKLPVDAGPVERARRRVTLLAVTVDDCLAGRGPASRTAEYMTALDEALTAYLDAQKALVLPLLEEHITAGEWADYDAAQRQPFGLASGAALCAWLLDEAPPERREAIRRLFPPGVRVAYRWWERRRARDVVATAGQPRRTSKARR</sequence>
<keyword evidence="3" id="KW-1185">Reference proteome</keyword>